<dbReference type="GO" id="GO:0005525">
    <property type="term" value="F:GTP binding"/>
    <property type="evidence" value="ECO:0007669"/>
    <property type="project" value="UniProtKB-KW"/>
</dbReference>
<accession>A0A5N5FI85</accession>
<evidence type="ECO:0000256" key="9">
    <source>
        <dbReference type="ARBA" id="ARBA00023134"/>
    </source>
</evidence>
<dbReference type="SMART" id="SM00177">
    <property type="entry name" value="ARF"/>
    <property type="match status" value="1"/>
</dbReference>
<dbReference type="GO" id="GO:0016192">
    <property type="term" value="P:vesicle-mediated transport"/>
    <property type="evidence" value="ECO:0007669"/>
    <property type="project" value="UniProtKB-KW"/>
</dbReference>
<organism evidence="13 14">
    <name type="scientific">Pyrus ussuriensis x Pyrus communis</name>
    <dbReference type="NCBI Taxonomy" id="2448454"/>
    <lineage>
        <taxon>Eukaryota</taxon>
        <taxon>Viridiplantae</taxon>
        <taxon>Streptophyta</taxon>
        <taxon>Embryophyta</taxon>
        <taxon>Tracheophyta</taxon>
        <taxon>Spermatophyta</taxon>
        <taxon>Magnoliopsida</taxon>
        <taxon>eudicotyledons</taxon>
        <taxon>Gunneridae</taxon>
        <taxon>Pentapetalae</taxon>
        <taxon>rosids</taxon>
        <taxon>fabids</taxon>
        <taxon>Rosales</taxon>
        <taxon>Rosaceae</taxon>
        <taxon>Amygdaloideae</taxon>
        <taxon>Maleae</taxon>
        <taxon>Pyrus</taxon>
    </lineage>
</organism>
<evidence type="ECO:0000256" key="2">
    <source>
        <dbReference type="ARBA" id="ARBA00010290"/>
    </source>
</evidence>
<evidence type="ECO:0000313" key="13">
    <source>
        <dbReference type="EMBL" id="KAB2602856.1"/>
    </source>
</evidence>
<keyword evidence="6" id="KW-0931">ER-Golgi transport</keyword>
<evidence type="ECO:0000256" key="6">
    <source>
        <dbReference type="ARBA" id="ARBA00022892"/>
    </source>
</evidence>
<dbReference type="EMBL" id="SMOL01000695">
    <property type="protein sequence ID" value="KAB2602856.1"/>
    <property type="molecule type" value="Genomic_DNA"/>
</dbReference>
<evidence type="ECO:0000256" key="8">
    <source>
        <dbReference type="ARBA" id="ARBA00023034"/>
    </source>
</evidence>
<dbReference type="GO" id="GO:0016004">
    <property type="term" value="F:phospholipase activator activity"/>
    <property type="evidence" value="ECO:0007669"/>
    <property type="project" value="UniProtKB-ARBA"/>
</dbReference>
<evidence type="ECO:0000256" key="11">
    <source>
        <dbReference type="PIRSR" id="PIRSR606689-1"/>
    </source>
</evidence>
<comment type="similarity">
    <text evidence="2">Belongs to the small GTPase superfamily. Arf family.</text>
</comment>
<reference evidence="14" key="2">
    <citation type="submission" date="2019-10" db="EMBL/GenBank/DDBJ databases">
        <title>A de novo genome assembly of a pear dwarfing rootstock.</title>
        <authorList>
            <person name="Wang F."/>
            <person name="Wang J."/>
            <person name="Li S."/>
            <person name="Zhang Y."/>
            <person name="Fang M."/>
            <person name="Ma L."/>
            <person name="Zhao Y."/>
            <person name="Jiang S."/>
        </authorList>
    </citation>
    <scope>NUCLEOTIDE SEQUENCE [LARGE SCALE GENOMIC DNA]</scope>
</reference>
<gene>
    <name evidence="13" type="ORF">D8674_003861</name>
</gene>
<keyword evidence="12" id="KW-0479">Metal-binding</keyword>
<sequence>MGGEFSILMVALDALGKTTILYKLKRFNVETIEYKNVTFTIWDVGRQGKVPSSFVLLSIRLCGGILFVADSIDSERISEARNYELSNATLMVFTNNQDLPGAVSSSEVADKLDLHLLRESFLFYFISTYKPVVTFGQGLYEGLDRLSDNIVNITRHDARGLLQHSDQSRSGSIHISGIKLVSNAMWTHHFFPKTWIFGSNGASNEGNSCMSCCLGEV</sequence>
<evidence type="ECO:0000256" key="4">
    <source>
        <dbReference type="ARBA" id="ARBA00022707"/>
    </source>
</evidence>
<keyword evidence="9 11" id="KW-0342">GTP-binding</keyword>
<keyword evidence="10" id="KW-0449">Lipoprotein</keyword>
<evidence type="ECO:0000256" key="10">
    <source>
        <dbReference type="ARBA" id="ARBA00023288"/>
    </source>
</evidence>
<proteinExistence type="inferred from homology"/>
<dbReference type="GO" id="GO:0003924">
    <property type="term" value="F:GTPase activity"/>
    <property type="evidence" value="ECO:0007669"/>
    <property type="project" value="InterPro"/>
</dbReference>
<evidence type="ECO:0000313" key="14">
    <source>
        <dbReference type="Proteomes" id="UP000327157"/>
    </source>
</evidence>
<evidence type="ECO:0000256" key="12">
    <source>
        <dbReference type="PIRSR" id="PIRSR606689-2"/>
    </source>
</evidence>
<dbReference type="GO" id="GO:0005794">
    <property type="term" value="C:Golgi apparatus"/>
    <property type="evidence" value="ECO:0007669"/>
    <property type="project" value="UniProtKB-SubCell"/>
</dbReference>
<comment type="subcellular location">
    <subcellularLocation>
        <location evidence="1">Golgi apparatus</location>
    </subcellularLocation>
</comment>
<evidence type="ECO:0000256" key="1">
    <source>
        <dbReference type="ARBA" id="ARBA00004555"/>
    </source>
</evidence>
<evidence type="ECO:0000256" key="5">
    <source>
        <dbReference type="ARBA" id="ARBA00022741"/>
    </source>
</evidence>
<keyword evidence="3" id="KW-0813">Transport</keyword>
<keyword evidence="14" id="KW-1185">Reference proteome</keyword>
<dbReference type="Pfam" id="PF00025">
    <property type="entry name" value="Arf"/>
    <property type="match status" value="1"/>
</dbReference>
<dbReference type="SUPFAM" id="SSF52540">
    <property type="entry name" value="P-loop containing nucleoside triphosphate hydrolases"/>
    <property type="match status" value="1"/>
</dbReference>
<name>A0A5N5FI85_9ROSA</name>
<dbReference type="InterPro" id="IPR024156">
    <property type="entry name" value="Small_GTPase_ARF"/>
</dbReference>
<dbReference type="OrthoDB" id="2011769at2759"/>
<dbReference type="InterPro" id="IPR027417">
    <property type="entry name" value="P-loop_NTPase"/>
</dbReference>
<keyword evidence="8" id="KW-0333">Golgi apparatus</keyword>
<comment type="caution">
    <text evidence="13">The sequence shown here is derived from an EMBL/GenBank/DDBJ whole genome shotgun (WGS) entry which is preliminary data.</text>
</comment>
<evidence type="ECO:0000256" key="3">
    <source>
        <dbReference type="ARBA" id="ARBA00022448"/>
    </source>
</evidence>
<reference evidence="13 14" key="3">
    <citation type="submission" date="2019-11" db="EMBL/GenBank/DDBJ databases">
        <title>A de novo genome assembly of a pear dwarfing rootstock.</title>
        <authorList>
            <person name="Wang F."/>
            <person name="Wang J."/>
            <person name="Li S."/>
            <person name="Zhang Y."/>
            <person name="Fang M."/>
            <person name="Ma L."/>
            <person name="Zhao Y."/>
            <person name="Jiang S."/>
        </authorList>
    </citation>
    <scope>NUCLEOTIDE SEQUENCE [LARGE SCALE GENOMIC DNA]</scope>
    <source>
        <strain evidence="13">S2</strain>
        <tissue evidence="13">Leaf</tissue>
    </source>
</reference>
<keyword evidence="7" id="KW-0653">Protein transport</keyword>
<protein>
    <submittedName>
        <fullName evidence="13">ADP-ribosylation factor 2-like</fullName>
    </submittedName>
</protein>
<dbReference type="GO" id="GO:0046872">
    <property type="term" value="F:metal ion binding"/>
    <property type="evidence" value="ECO:0007669"/>
    <property type="project" value="UniProtKB-KW"/>
</dbReference>
<dbReference type="Proteomes" id="UP000327157">
    <property type="component" value="Chromosome 10"/>
</dbReference>
<dbReference type="PANTHER" id="PTHR11711">
    <property type="entry name" value="ADP RIBOSYLATION FACTOR-RELATED"/>
    <property type="match status" value="1"/>
</dbReference>
<feature type="binding site" evidence="11">
    <location>
        <begin position="95"/>
        <end position="98"/>
    </location>
    <ligand>
        <name>GTP</name>
        <dbReference type="ChEBI" id="CHEBI:37565"/>
    </ligand>
</feature>
<dbReference type="AlphaFoldDB" id="A0A5N5FI85"/>
<reference evidence="13 14" key="1">
    <citation type="submission" date="2019-09" db="EMBL/GenBank/DDBJ databases">
        <authorList>
            <person name="Ou C."/>
        </authorList>
    </citation>
    <scope>NUCLEOTIDE SEQUENCE [LARGE SCALE GENOMIC DNA]</scope>
    <source>
        <strain evidence="13">S2</strain>
        <tissue evidence="13">Leaf</tissue>
    </source>
</reference>
<feature type="binding site" evidence="12">
    <location>
        <position position="18"/>
    </location>
    <ligand>
        <name>Mg(2+)</name>
        <dbReference type="ChEBI" id="CHEBI:18420"/>
    </ligand>
</feature>
<dbReference type="FunFam" id="3.40.50.300:FF:003500">
    <property type="entry name" value="ADP-ribosylation factor 1"/>
    <property type="match status" value="1"/>
</dbReference>
<keyword evidence="5 11" id="KW-0547">Nucleotide-binding</keyword>
<dbReference type="Gene3D" id="3.40.50.300">
    <property type="entry name" value="P-loop containing nucleotide triphosphate hydrolases"/>
    <property type="match status" value="1"/>
</dbReference>
<keyword evidence="12" id="KW-0460">Magnesium</keyword>
<dbReference type="GO" id="GO:0015031">
    <property type="term" value="P:protein transport"/>
    <property type="evidence" value="ECO:0007669"/>
    <property type="project" value="UniProtKB-KW"/>
</dbReference>
<keyword evidence="4" id="KW-0519">Myristate</keyword>
<evidence type="ECO:0000256" key="7">
    <source>
        <dbReference type="ARBA" id="ARBA00022927"/>
    </source>
</evidence>
<dbReference type="InterPro" id="IPR006689">
    <property type="entry name" value="Small_GTPase_ARF/SAR"/>
</dbReference>